<gene>
    <name evidence="1" type="ORF">SM757_15030</name>
</gene>
<sequence>MPLPSWRGFFCKVRKGCAMEFQHYDFVRCFTLDELVCLCVGIEPSELKNASPRDLKQYKIIRQEALFSAVCAHTEGLLTKSRRGTRLDMRRGLLYPTRVIGNIPGDSEELRHWEQHFGYNCNDLLPEGSEEWEFPREVIAEWLATRPAFKPAYDFSRKSGLFMESPLAPGPLAATQENAALREALAQSESARAVLEAQMGSMKTTRSTAPQELRPTHQRADDLAGKLHEASQTAAKFHEGWPWDLHETELLRHMAAAAERFWVRYDPSDSTTAPTNEAVSTWLQGRGVSKRTADTMATILRADGLPTGPRT</sequence>
<evidence type="ECO:0008006" key="3">
    <source>
        <dbReference type="Google" id="ProtNLM"/>
    </source>
</evidence>
<dbReference type="EMBL" id="JAXOJX010000023">
    <property type="protein sequence ID" value="MDZ5457890.1"/>
    <property type="molecule type" value="Genomic_DNA"/>
</dbReference>
<organism evidence="1 2">
    <name type="scientific">Azohydromonas lata</name>
    <dbReference type="NCBI Taxonomy" id="45677"/>
    <lineage>
        <taxon>Bacteria</taxon>
        <taxon>Pseudomonadati</taxon>
        <taxon>Pseudomonadota</taxon>
        <taxon>Betaproteobacteria</taxon>
        <taxon>Burkholderiales</taxon>
        <taxon>Sphaerotilaceae</taxon>
        <taxon>Azohydromonas</taxon>
    </lineage>
</organism>
<keyword evidence="2" id="KW-1185">Reference proteome</keyword>
<reference evidence="1 2" key="1">
    <citation type="submission" date="2023-11" db="EMBL/GenBank/DDBJ databases">
        <title>Draft genome of Azohydromonas lata strain H1 (DSM1123), a polyhydroxyalkanoate producer.</title>
        <authorList>
            <person name="Traversa D."/>
            <person name="D'Addabbo P."/>
            <person name="Pazzani C."/>
            <person name="Manzari C."/>
            <person name="Chiara M."/>
            <person name="Scrascia M."/>
        </authorList>
    </citation>
    <scope>NUCLEOTIDE SEQUENCE [LARGE SCALE GENOMIC DNA]</scope>
    <source>
        <strain evidence="1 2">H1</strain>
    </source>
</reference>
<name>A0ABU5IGW8_9BURK</name>
<protein>
    <recommendedName>
        <fullName evidence="3">DUF1376 domain-containing protein</fullName>
    </recommendedName>
</protein>
<accession>A0ABU5IGW8</accession>
<dbReference type="RefSeq" id="WP_322466076.1">
    <property type="nucleotide sequence ID" value="NZ_JAXOJX010000023.1"/>
</dbReference>
<evidence type="ECO:0000313" key="2">
    <source>
        <dbReference type="Proteomes" id="UP001293718"/>
    </source>
</evidence>
<proteinExistence type="predicted"/>
<comment type="caution">
    <text evidence="1">The sequence shown here is derived from an EMBL/GenBank/DDBJ whole genome shotgun (WGS) entry which is preliminary data.</text>
</comment>
<evidence type="ECO:0000313" key="1">
    <source>
        <dbReference type="EMBL" id="MDZ5457890.1"/>
    </source>
</evidence>
<dbReference type="Proteomes" id="UP001293718">
    <property type="component" value="Unassembled WGS sequence"/>
</dbReference>